<evidence type="ECO:0000313" key="2">
    <source>
        <dbReference type="EMBL" id="KAF5853144.1"/>
    </source>
</evidence>
<dbReference type="AlphaFoldDB" id="A0A8H5ZRX0"/>
<dbReference type="Proteomes" id="UP000624244">
    <property type="component" value="Unassembled WGS sequence"/>
</dbReference>
<feature type="region of interest" description="Disordered" evidence="1">
    <location>
        <begin position="90"/>
        <end position="113"/>
    </location>
</feature>
<evidence type="ECO:0000256" key="1">
    <source>
        <dbReference type="SAM" id="MobiDB-lite"/>
    </source>
</evidence>
<feature type="region of interest" description="Disordered" evidence="1">
    <location>
        <begin position="1"/>
        <end position="24"/>
    </location>
</feature>
<organism evidence="2 3">
    <name type="scientific">Cochliobolus sativus</name>
    <name type="common">Common root rot and spot blotch fungus</name>
    <name type="synonym">Bipolaris sorokiniana</name>
    <dbReference type="NCBI Taxonomy" id="45130"/>
    <lineage>
        <taxon>Eukaryota</taxon>
        <taxon>Fungi</taxon>
        <taxon>Dikarya</taxon>
        <taxon>Ascomycota</taxon>
        <taxon>Pezizomycotina</taxon>
        <taxon>Dothideomycetes</taxon>
        <taxon>Pleosporomycetidae</taxon>
        <taxon>Pleosporales</taxon>
        <taxon>Pleosporineae</taxon>
        <taxon>Pleosporaceae</taxon>
        <taxon>Bipolaris</taxon>
    </lineage>
</organism>
<proteinExistence type="predicted"/>
<sequence>MYKDEVLHTSWKSSHHQHPIPPSLPFHRSRRLKITHFHLQFNTPSRSFFSQTFHSHFFQLFPTTFNMHPSTIAAILAFTAGMTVNAVPVVRPEGTPEPPADKPRTTLENSRAQPQLSELAEDEFTIPSVGKRDHPPRPFTVCNNSGGPSIAIPCISPELAEQINRGSSAVPRTGVNARAIKRDSRRLFGNDGGVGSIGILIGPTAEEMLERKKQAGFRKEKRDHRAIIGDEGIRLGWDPIPSLDGEKAKRDPQIDAGFGFDAGIIIDPIARPGHLTRLLPRQKAKRDPQNRGKGHVFGKIAEGVAGGIGAIADGFTIHQALQGKPA</sequence>
<reference evidence="2" key="1">
    <citation type="submission" date="2019-11" db="EMBL/GenBank/DDBJ databases">
        <title>Bipolaris sorokiniana Genome sequencing.</title>
        <authorList>
            <person name="Wang H."/>
        </authorList>
    </citation>
    <scope>NUCLEOTIDE SEQUENCE</scope>
</reference>
<evidence type="ECO:0000313" key="3">
    <source>
        <dbReference type="Proteomes" id="UP000624244"/>
    </source>
</evidence>
<name>A0A8H5ZRX0_COCSA</name>
<dbReference type="EMBL" id="WNKQ01000002">
    <property type="protein sequence ID" value="KAF5853144.1"/>
    <property type="molecule type" value="Genomic_DNA"/>
</dbReference>
<accession>A0A8H5ZRX0</accession>
<comment type="caution">
    <text evidence="2">The sequence shown here is derived from an EMBL/GenBank/DDBJ whole genome shotgun (WGS) entry which is preliminary data.</text>
</comment>
<protein>
    <submittedName>
        <fullName evidence="2">Uncharacterized protein</fullName>
    </submittedName>
</protein>
<gene>
    <name evidence="2" type="ORF">GGP41_001704</name>
</gene>